<dbReference type="EMBL" id="JBFTWV010000268">
    <property type="protein sequence ID" value="KAL2783116.1"/>
    <property type="molecule type" value="Genomic_DNA"/>
</dbReference>
<protein>
    <recommendedName>
        <fullName evidence="4">Ankyrin repeat protein</fullName>
    </recommendedName>
</protein>
<gene>
    <name evidence="2" type="ORF">BJX66DRAFT_345241</name>
</gene>
<evidence type="ECO:0000256" key="1">
    <source>
        <dbReference type="SAM" id="MobiDB-lite"/>
    </source>
</evidence>
<evidence type="ECO:0000313" key="3">
    <source>
        <dbReference type="Proteomes" id="UP001610563"/>
    </source>
</evidence>
<evidence type="ECO:0000313" key="2">
    <source>
        <dbReference type="EMBL" id="KAL2783116.1"/>
    </source>
</evidence>
<feature type="compositionally biased region" description="Basic and acidic residues" evidence="1">
    <location>
        <begin position="370"/>
        <end position="384"/>
    </location>
</feature>
<feature type="compositionally biased region" description="Acidic residues" evidence="1">
    <location>
        <begin position="343"/>
        <end position="354"/>
    </location>
</feature>
<feature type="region of interest" description="Disordered" evidence="1">
    <location>
        <begin position="336"/>
        <end position="384"/>
    </location>
</feature>
<dbReference type="Proteomes" id="UP001610563">
    <property type="component" value="Unassembled WGS sequence"/>
</dbReference>
<accession>A0ABR4FIQ8</accession>
<comment type="caution">
    <text evidence="2">The sequence shown here is derived from an EMBL/GenBank/DDBJ whole genome shotgun (WGS) entry which is preliminary data.</text>
</comment>
<organism evidence="2 3">
    <name type="scientific">Aspergillus keveii</name>
    <dbReference type="NCBI Taxonomy" id="714993"/>
    <lineage>
        <taxon>Eukaryota</taxon>
        <taxon>Fungi</taxon>
        <taxon>Dikarya</taxon>
        <taxon>Ascomycota</taxon>
        <taxon>Pezizomycotina</taxon>
        <taxon>Eurotiomycetes</taxon>
        <taxon>Eurotiomycetidae</taxon>
        <taxon>Eurotiales</taxon>
        <taxon>Aspergillaceae</taxon>
        <taxon>Aspergillus</taxon>
        <taxon>Aspergillus subgen. Nidulantes</taxon>
    </lineage>
</organism>
<proteinExistence type="predicted"/>
<sequence length="384" mass="43263">MAMRIALDSPERLPRLREHMSQNVRPTLMDRPSVSDFANDATVNREGYDFAHTISPGSSWLRMRSLNGKRNVGRLSSETEGILGKISTYTRSYTSDKEAAAGTIDNTETSYTIYPPEWILRLGVTLGVRLVVSQMLSGWKWSLEPLRVVPNDSLVMAFCRQGNLEAIRTLIERGEASPNDTITIGWSLLHIASLPPALAPVASRISPLDDNSDDHPLDLQLIRRTPREEFDFEGSGLGFYLIDGILDRYDRFPDPSMLAWALRELFEDMRLFCPTVEIVTAIARGLDCDTHFPDMELLFRILDERGLQEASDWDCDDCWDYLCLTRLMNGEDEEGIYVKGDNDEGDSDADDGDDSYVSHDTPDGQDEADEAPKEEKEGEKEPTQ</sequence>
<keyword evidence="3" id="KW-1185">Reference proteome</keyword>
<name>A0ABR4FIQ8_9EURO</name>
<evidence type="ECO:0008006" key="4">
    <source>
        <dbReference type="Google" id="ProtNLM"/>
    </source>
</evidence>
<reference evidence="2 3" key="1">
    <citation type="submission" date="2024-07" db="EMBL/GenBank/DDBJ databases">
        <title>Section-level genome sequencing and comparative genomics of Aspergillus sections Usti and Cavernicolus.</title>
        <authorList>
            <consortium name="Lawrence Berkeley National Laboratory"/>
            <person name="Nybo J.L."/>
            <person name="Vesth T.C."/>
            <person name="Theobald S."/>
            <person name="Frisvad J.C."/>
            <person name="Larsen T.O."/>
            <person name="Kjaerboelling I."/>
            <person name="Rothschild-Mancinelli K."/>
            <person name="Lyhne E.K."/>
            <person name="Kogle M.E."/>
            <person name="Barry K."/>
            <person name="Clum A."/>
            <person name="Na H."/>
            <person name="Ledsgaard L."/>
            <person name="Lin J."/>
            <person name="Lipzen A."/>
            <person name="Kuo A."/>
            <person name="Riley R."/>
            <person name="Mondo S."/>
            <person name="Labutti K."/>
            <person name="Haridas S."/>
            <person name="Pangalinan J."/>
            <person name="Salamov A.A."/>
            <person name="Simmons B.A."/>
            <person name="Magnuson J.K."/>
            <person name="Chen J."/>
            <person name="Drula E."/>
            <person name="Henrissat B."/>
            <person name="Wiebenga A."/>
            <person name="Lubbers R.J."/>
            <person name="Gomes A.C."/>
            <person name="Makela M.R."/>
            <person name="Stajich J."/>
            <person name="Grigoriev I.V."/>
            <person name="Mortensen U.H."/>
            <person name="De Vries R.P."/>
            <person name="Baker S.E."/>
            <person name="Andersen M.R."/>
        </authorList>
    </citation>
    <scope>NUCLEOTIDE SEQUENCE [LARGE SCALE GENOMIC DNA]</scope>
    <source>
        <strain evidence="2 3">CBS 209.92</strain>
    </source>
</reference>